<accession>A0A1G2KMM1</accession>
<proteinExistence type="predicted"/>
<dbReference type="EMBL" id="MHQI01000036">
    <property type="protein sequence ID" value="OGZ99608.1"/>
    <property type="molecule type" value="Genomic_DNA"/>
</dbReference>
<name>A0A1G2KMM1_9BACT</name>
<keyword evidence="1" id="KW-0472">Membrane</keyword>
<protein>
    <submittedName>
        <fullName evidence="2">Uncharacterized protein</fullName>
    </submittedName>
</protein>
<sequence>MGILLSTRNIFIGVITVFLVVSAVFFRDSLSRMLAFRPDSVRHAPDVIGERITDVSVDAADGPGTNEQAALTEIPREISPYTGRNPAEIRPLPEEIKLFSEEQLEKLYSTIGIHARAVRENPLFFNGWIQIGILKKVIGDFEGARDAWEYAGVIEPLNSLSFANLGELYWRYLHEYEKSELNFRISIKHKPGDPLTYISLADLYHYSYKEKSGEADDVLIEGLGVIPGDENLMRHLASIYEFRGEYEKSLEWWRQVAVKNPSDQSVIDKIAELANKK</sequence>
<keyword evidence="1" id="KW-0812">Transmembrane</keyword>
<evidence type="ECO:0000313" key="2">
    <source>
        <dbReference type="EMBL" id="OGZ99608.1"/>
    </source>
</evidence>
<dbReference type="SUPFAM" id="SSF48452">
    <property type="entry name" value="TPR-like"/>
    <property type="match status" value="1"/>
</dbReference>
<dbReference type="STRING" id="1802270.A3C07_04830"/>
<organism evidence="2 3">
    <name type="scientific">Candidatus Sungbacteria bacterium RIFCSPHIGHO2_02_FULL_47_11</name>
    <dbReference type="NCBI Taxonomy" id="1802270"/>
    <lineage>
        <taxon>Bacteria</taxon>
        <taxon>Candidatus Sungiibacteriota</taxon>
    </lineage>
</organism>
<reference evidence="2 3" key="1">
    <citation type="journal article" date="2016" name="Nat. Commun.">
        <title>Thousands of microbial genomes shed light on interconnected biogeochemical processes in an aquifer system.</title>
        <authorList>
            <person name="Anantharaman K."/>
            <person name="Brown C.T."/>
            <person name="Hug L.A."/>
            <person name="Sharon I."/>
            <person name="Castelle C.J."/>
            <person name="Probst A.J."/>
            <person name="Thomas B.C."/>
            <person name="Singh A."/>
            <person name="Wilkins M.J."/>
            <person name="Karaoz U."/>
            <person name="Brodie E.L."/>
            <person name="Williams K.H."/>
            <person name="Hubbard S.S."/>
            <person name="Banfield J.F."/>
        </authorList>
    </citation>
    <scope>NUCLEOTIDE SEQUENCE [LARGE SCALE GENOMIC DNA]</scope>
</reference>
<feature type="transmembrane region" description="Helical" evidence="1">
    <location>
        <begin position="6"/>
        <end position="26"/>
    </location>
</feature>
<dbReference type="Proteomes" id="UP000179023">
    <property type="component" value="Unassembled WGS sequence"/>
</dbReference>
<comment type="caution">
    <text evidence="2">The sequence shown here is derived from an EMBL/GenBank/DDBJ whole genome shotgun (WGS) entry which is preliminary data.</text>
</comment>
<evidence type="ECO:0000256" key="1">
    <source>
        <dbReference type="SAM" id="Phobius"/>
    </source>
</evidence>
<dbReference type="Gene3D" id="1.25.40.10">
    <property type="entry name" value="Tetratricopeptide repeat domain"/>
    <property type="match status" value="1"/>
</dbReference>
<evidence type="ECO:0000313" key="3">
    <source>
        <dbReference type="Proteomes" id="UP000179023"/>
    </source>
</evidence>
<dbReference type="InterPro" id="IPR011990">
    <property type="entry name" value="TPR-like_helical_dom_sf"/>
</dbReference>
<keyword evidence="1" id="KW-1133">Transmembrane helix</keyword>
<dbReference type="AlphaFoldDB" id="A0A1G2KMM1"/>
<gene>
    <name evidence="2" type="ORF">A3C07_04830</name>
</gene>